<dbReference type="InterPro" id="IPR040328">
    <property type="entry name" value="DDB_G0279899-like"/>
</dbReference>
<keyword evidence="1" id="KW-0863">Zinc-finger</keyword>
<dbReference type="InParanoid" id="F0ZZE7"/>
<dbReference type="AlphaFoldDB" id="F0ZZE7"/>
<dbReference type="VEuPathDB" id="AmoebaDB:DICPUDRAFT_157551"/>
<evidence type="ECO:0000313" key="4">
    <source>
        <dbReference type="Proteomes" id="UP000001064"/>
    </source>
</evidence>
<dbReference type="GO" id="GO:0008270">
    <property type="term" value="F:zinc ion binding"/>
    <property type="evidence" value="ECO:0007669"/>
    <property type="project" value="UniProtKB-KW"/>
</dbReference>
<keyword evidence="1" id="KW-0862">Zinc</keyword>
<dbReference type="PANTHER" id="PTHR31768">
    <property type="entry name" value="B BOX-TYPE DOMAIN-CONTAINING PROTEIN"/>
    <property type="match status" value="1"/>
</dbReference>
<evidence type="ECO:0000313" key="3">
    <source>
        <dbReference type="EMBL" id="EGC30694.1"/>
    </source>
</evidence>
<dbReference type="Gene3D" id="3.30.160.60">
    <property type="entry name" value="Classic Zinc Finger"/>
    <property type="match status" value="1"/>
</dbReference>
<organism evidence="3 4">
    <name type="scientific">Dictyostelium purpureum</name>
    <name type="common">Slime mold</name>
    <dbReference type="NCBI Taxonomy" id="5786"/>
    <lineage>
        <taxon>Eukaryota</taxon>
        <taxon>Amoebozoa</taxon>
        <taxon>Evosea</taxon>
        <taxon>Eumycetozoa</taxon>
        <taxon>Dictyostelia</taxon>
        <taxon>Dictyosteliales</taxon>
        <taxon>Dictyosteliaceae</taxon>
        <taxon>Dictyostelium</taxon>
    </lineage>
</organism>
<feature type="domain" description="B box-type" evidence="2">
    <location>
        <begin position="7"/>
        <end position="48"/>
    </location>
</feature>
<protein>
    <recommendedName>
        <fullName evidence="2">B box-type domain-containing protein</fullName>
    </recommendedName>
</protein>
<name>F0ZZE7_DICPU</name>
<dbReference type="Pfam" id="PF00643">
    <property type="entry name" value="zf-B_box"/>
    <property type="match status" value="1"/>
</dbReference>
<dbReference type="PANTHER" id="PTHR31768:SF3">
    <property type="entry name" value="B BOX-TYPE DOMAIN-CONTAINING PROTEIN-RELATED"/>
    <property type="match status" value="1"/>
</dbReference>
<dbReference type="SUPFAM" id="SSF57845">
    <property type="entry name" value="B-box zinc-binding domain"/>
    <property type="match status" value="1"/>
</dbReference>
<accession>F0ZZE7</accession>
<dbReference type="InterPro" id="IPR008615">
    <property type="entry name" value="FNIP"/>
</dbReference>
<dbReference type="Pfam" id="PF05725">
    <property type="entry name" value="FNIP"/>
    <property type="match status" value="1"/>
</dbReference>
<dbReference type="RefSeq" id="XP_003292792.1">
    <property type="nucleotide sequence ID" value="XM_003292744.1"/>
</dbReference>
<dbReference type="InterPro" id="IPR000315">
    <property type="entry name" value="Znf_B-box"/>
</dbReference>
<keyword evidence="4" id="KW-1185">Reference proteome</keyword>
<sequence>MNSNEPSLIIKCSEHNKNFILICVVCQIPICLDCIVSGEHLNHKNNKMEHFTKENIDNIIIKDFKKTTYYLEGYIKSNKKILESSEKCYYHTKNNYKQQEAKINEIFKELHDRLDLLKTSKLLELEKDQNFSQIVENYCEYLIRFKIFCPELVEFQKQEAKRYNNNNNKKLDCLFSFLRYYSYFSNSHKKKLNISISSKILSNRNEMLMIKKLINVNGSELYYSNGEPIPTNRNKVFLDESIDYEKLILNDHVKELYMAGGYNERLNSSNLVKKFYINHLKREILKEKDKSIFLVLENSIVKYYEFESQYYCLIDKDCIDTFNIEDFKNENYLAFGNMGEDINKSLNLFSTISNYQSFKEFKGCFFVKGFNIKLELLSAYCLHLGFEYYIGIEATRLNKRILNNIKNLHLIDGFSLELLEYKYRDLEKLEIENLYLHKNIKTEVPFFGKNIAKRFFLCEGYNDHGIITIGSRAIELHISNVQIDIKVVLNREFLSDSSDFVIYLEGGFNQEINVSYYRYDQLDKLHLHIYDVGPKFLKSRVSSIIKLHIHGSIDGASNDFFNGIQELYLYNYTNVLEKNDICFDTIKHIYLMDGFNKSSTYQIPNNIKFLTLYNIGLDAAKNLSIPESVSELYLGDGFNIPLDKINFPKTLKSLHLGNVKSNISLIPSNFENLFIKPSFSMDRLKKSSIPFLKFLHLEYGFNQIINKDIFKDKIGGLVLHYVTKQVFESIPDNIFHSLHLQENLNYMNNNIKFPQTRALFLYPVITNTGVLNQKDIKNLNICDNFKSIIKKGDIHENIEVIVIDIMDIINNDSIPATVKEIYLKYLTNYHKRIQKK</sequence>
<dbReference type="Proteomes" id="UP000001064">
    <property type="component" value="Unassembled WGS sequence"/>
</dbReference>
<proteinExistence type="predicted"/>
<evidence type="ECO:0000259" key="2">
    <source>
        <dbReference type="PROSITE" id="PS50119"/>
    </source>
</evidence>
<dbReference type="GeneID" id="10508888"/>
<evidence type="ECO:0000256" key="1">
    <source>
        <dbReference type="PROSITE-ProRule" id="PRU00024"/>
    </source>
</evidence>
<reference evidence="4" key="1">
    <citation type="journal article" date="2011" name="Genome Biol.">
        <title>Comparative genomics of the social amoebae Dictyostelium discoideum and Dictyostelium purpureum.</title>
        <authorList>
            <consortium name="US DOE Joint Genome Institute (JGI-PGF)"/>
            <person name="Sucgang R."/>
            <person name="Kuo A."/>
            <person name="Tian X."/>
            <person name="Salerno W."/>
            <person name="Parikh A."/>
            <person name="Feasley C.L."/>
            <person name="Dalin E."/>
            <person name="Tu H."/>
            <person name="Huang E."/>
            <person name="Barry K."/>
            <person name="Lindquist E."/>
            <person name="Shapiro H."/>
            <person name="Bruce D."/>
            <person name="Schmutz J."/>
            <person name="Salamov A."/>
            <person name="Fey P."/>
            <person name="Gaudet P."/>
            <person name="Anjard C."/>
            <person name="Babu M.M."/>
            <person name="Basu S."/>
            <person name="Bushmanova Y."/>
            <person name="van der Wel H."/>
            <person name="Katoh-Kurasawa M."/>
            <person name="Dinh C."/>
            <person name="Coutinho P.M."/>
            <person name="Saito T."/>
            <person name="Elias M."/>
            <person name="Schaap P."/>
            <person name="Kay R.R."/>
            <person name="Henrissat B."/>
            <person name="Eichinger L."/>
            <person name="Rivero F."/>
            <person name="Putnam N.H."/>
            <person name="West C.M."/>
            <person name="Loomis W.F."/>
            <person name="Chisholm R.L."/>
            <person name="Shaulsky G."/>
            <person name="Strassmann J.E."/>
            <person name="Queller D.C."/>
            <person name="Kuspa A."/>
            <person name="Grigoriev I.V."/>
        </authorList>
    </citation>
    <scope>NUCLEOTIDE SEQUENCE [LARGE SCALE GENOMIC DNA]</scope>
    <source>
        <strain evidence="4">QSDP1</strain>
    </source>
</reference>
<gene>
    <name evidence="3" type="ORF">DICPUDRAFT_157551</name>
</gene>
<dbReference type="PROSITE" id="PS50119">
    <property type="entry name" value="ZF_BBOX"/>
    <property type="match status" value="1"/>
</dbReference>
<dbReference type="CDD" id="cd19756">
    <property type="entry name" value="Bbox2"/>
    <property type="match status" value="1"/>
</dbReference>
<dbReference type="KEGG" id="dpp:DICPUDRAFT_157551"/>
<dbReference type="EMBL" id="GL871308">
    <property type="protein sequence ID" value="EGC30694.1"/>
    <property type="molecule type" value="Genomic_DNA"/>
</dbReference>
<keyword evidence="1" id="KW-0479">Metal-binding</keyword>